<dbReference type="Pfam" id="PF18962">
    <property type="entry name" value="Por_Secre_tail"/>
    <property type="match status" value="1"/>
</dbReference>
<evidence type="ECO:0000313" key="4">
    <source>
        <dbReference type="Proteomes" id="UP000307602"/>
    </source>
</evidence>
<dbReference type="NCBIfam" id="TIGR04183">
    <property type="entry name" value="Por_Secre_tail"/>
    <property type="match status" value="1"/>
</dbReference>
<dbReference type="Gene3D" id="3.40.50.1110">
    <property type="entry name" value="SGNH hydrolase"/>
    <property type="match status" value="1"/>
</dbReference>
<dbReference type="InterPro" id="IPR026444">
    <property type="entry name" value="Secre_tail"/>
</dbReference>
<keyword evidence="4" id="KW-1185">Reference proteome</keyword>
<feature type="domain" description="Secretion system C-terminal sorting" evidence="2">
    <location>
        <begin position="325"/>
        <end position="391"/>
    </location>
</feature>
<keyword evidence="1" id="KW-0732">Signal</keyword>
<dbReference type="OrthoDB" id="7783360at2"/>
<name>A0A4S1E1T7_9FLAO</name>
<evidence type="ECO:0000256" key="1">
    <source>
        <dbReference type="ARBA" id="ARBA00022729"/>
    </source>
</evidence>
<sequence length="393" mass="44373">MKKSLRFPLLLLYIFFNINVFAQQDKTMYVFGHSLIVHATSSDETTVPHWVYLLAEEAGSSVSVSGQYGFLPQHDNLPPIAQWGFDIVTPAWDSDTQNFSEANFDTILLTAGNFVQGQPSNMLYYGDPDTSPLSATLTILDWIENEAPNAITYIYENWPDMAPFIAGESFPPSVSEFQNYNTYTEGDFHDWWIEYHDFVQAERPTEDVRMIPVGPILSKLLSQSPLNQIPILDLYEDNAPHGRPTLYFLASLITYMAIYEEKAPVSFNIPNTVNALVENNFQNTIDFIWGELLRFNDTSGNSRVFVNSLLSVSNNESNQVVNVRPNPTKGKIVIDAGINAISYELYDLNGRQVKTGNHLANNDLDITNISKGLYLLKIKDGKGKLYNKKIVKE</sequence>
<dbReference type="GO" id="GO:0016788">
    <property type="term" value="F:hydrolase activity, acting on ester bonds"/>
    <property type="evidence" value="ECO:0007669"/>
    <property type="project" value="UniProtKB-ARBA"/>
</dbReference>
<dbReference type="RefSeq" id="WP_135874405.1">
    <property type="nucleotide sequence ID" value="NZ_SRSO01000001.1"/>
</dbReference>
<dbReference type="InterPro" id="IPR036514">
    <property type="entry name" value="SGNH_hydro_sf"/>
</dbReference>
<dbReference type="Proteomes" id="UP000307602">
    <property type="component" value="Unassembled WGS sequence"/>
</dbReference>
<gene>
    <name evidence="3" type="ORF">EM932_00560</name>
</gene>
<dbReference type="EMBL" id="SRSO01000001">
    <property type="protein sequence ID" value="TGV04651.1"/>
    <property type="molecule type" value="Genomic_DNA"/>
</dbReference>
<dbReference type="AlphaFoldDB" id="A0A4S1E1T7"/>
<proteinExistence type="predicted"/>
<protein>
    <submittedName>
        <fullName evidence="3">T9SS type A sorting domain-containing protein</fullName>
    </submittedName>
</protein>
<evidence type="ECO:0000313" key="3">
    <source>
        <dbReference type="EMBL" id="TGV04651.1"/>
    </source>
</evidence>
<evidence type="ECO:0000259" key="2">
    <source>
        <dbReference type="Pfam" id="PF18962"/>
    </source>
</evidence>
<accession>A0A4S1E1T7</accession>
<organism evidence="3 4">
    <name type="scientific">Flavivirga rizhaonensis</name>
    <dbReference type="NCBI Taxonomy" id="2559571"/>
    <lineage>
        <taxon>Bacteria</taxon>
        <taxon>Pseudomonadati</taxon>
        <taxon>Bacteroidota</taxon>
        <taxon>Flavobacteriia</taxon>
        <taxon>Flavobacteriales</taxon>
        <taxon>Flavobacteriaceae</taxon>
        <taxon>Flavivirga</taxon>
    </lineage>
</organism>
<comment type="caution">
    <text evidence="3">The sequence shown here is derived from an EMBL/GenBank/DDBJ whole genome shotgun (WGS) entry which is preliminary data.</text>
</comment>
<reference evidence="3 4" key="1">
    <citation type="submission" date="2019-04" db="EMBL/GenBank/DDBJ databases">
        <authorList>
            <person name="Liu A."/>
        </authorList>
    </citation>
    <scope>NUCLEOTIDE SEQUENCE [LARGE SCALE GENOMIC DNA]</scope>
    <source>
        <strain evidence="3 4">RZ03</strain>
    </source>
</reference>